<dbReference type="Pfam" id="PF23860">
    <property type="entry name" value="Ribophorin_II_3rd"/>
    <property type="match status" value="1"/>
</dbReference>
<keyword evidence="10 12" id="KW-0472">Membrane</keyword>
<evidence type="ECO:0000256" key="9">
    <source>
        <dbReference type="ARBA" id="ARBA00022989"/>
    </source>
</evidence>
<keyword evidence="7 12" id="KW-0732">Signal</keyword>
<dbReference type="Pfam" id="PF05817">
    <property type="entry name" value="Ribophorin_II"/>
    <property type="match status" value="1"/>
</dbReference>
<comment type="pathway">
    <text evidence="3 12">Protein modification; protein glycosylation.</text>
</comment>
<evidence type="ECO:0000256" key="4">
    <source>
        <dbReference type="ARBA" id="ARBA00009038"/>
    </source>
</evidence>
<evidence type="ECO:0000259" key="15">
    <source>
        <dbReference type="Pfam" id="PF23861"/>
    </source>
</evidence>
<comment type="function">
    <text evidence="1 12">Subunit of the oligosaccharyl transferase (OST) complex that catalyzes the initial transfer of a defined glycan (Glc(3)Man(9)GlcNAc(2) in eukaryotes) from the lipid carrier dolichol-pyrophosphate to an asparagine residue within an Asn-X-Ser/Thr consensus motif in nascent polypeptide chains, the first step in protein N-glycosylation. N-glycosylation occurs cotranslationally and the complex associates with the Sec61 complex at the channel-forming translocon complex that mediates protein translocation across the endoplasmic reticulum (ER). All subunits are required for a maximal enzyme activity.</text>
</comment>
<keyword evidence="18" id="KW-1185">Reference proteome</keyword>
<gene>
    <name evidence="17" type="ORF">Zmor_014273</name>
</gene>
<dbReference type="InterPro" id="IPR055375">
    <property type="entry name" value="Ribophorin_II_2nd"/>
</dbReference>
<comment type="subunit">
    <text evidence="11">Component of the oligosaccharyltransferase (OST) complex. OST exists in two different complex forms which contain common core subunits RPN1, RPN2, OST48, OST4, DAD1 and TMEM258, either STT3A or STT3B as catalytic subunits, and form-specific accessory subunits. STT3A complex assembly occurs through the formation of 3 subcomplexes. Subcomplex 1 contains RPN1 and TMEM258, subcomplex 2 contains the STT3A-specific subunits STT3A, DC2/OSTC, and KCP2 as well as the core subunit OST4, and subcomplex 3 contains RPN2, DAD1, and OST48. The STT3A complex can form stable complexes with the Sec61 complex or with both the Sec61 and TRAP complexes. Interacts with DDI2. Interacts with TMEM35A/NACHO.</text>
</comment>
<organism evidence="17 18">
    <name type="scientific">Zophobas morio</name>
    <dbReference type="NCBI Taxonomy" id="2755281"/>
    <lineage>
        <taxon>Eukaryota</taxon>
        <taxon>Metazoa</taxon>
        <taxon>Ecdysozoa</taxon>
        <taxon>Arthropoda</taxon>
        <taxon>Hexapoda</taxon>
        <taxon>Insecta</taxon>
        <taxon>Pterygota</taxon>
        <taxon>Neoptera</taxon>
        <taxon>Endopterygota</taxon>
        <taxon>Coleoptera</taxon>
        <taxon>Polyphaga</taxon>
        <taxon>Cucujiformia</taxon>
        <taxon>Tenebrionidae</taxon>
        <taxon>Zophobas</taxon>
    </lineage>
</organism>
<comment type="subcellular location">
    <subcellularLocation>
        <location evidence="2 12">Endoplasmic reticulum membrane</location>
        <topology evidence="2 12">Multi-pass membrane protein</topology>
    </subcellularLocation>
</comment>
<dbReference type="Pfam" id="PF23861">
    <property type="entry name" value="Ribophorin_II_2nd"/>
    <property type="match status" value="1"/>
</dbReference>
<protein>
    <recommendedName>
        <fullName evidence="5 12">Dolichyl-diphosphooligosaccharide--protein glycosyltransferase subunit 2</fullName>
    </recommendedName>
    <alternativeName>
        <fullName evidence="12">Ribophorin-2</fullName>
    </alternativeName>
</protein>
<dbReference type="AlphaFoldDB" id="A0AA38MGR6"/>
<evidence type="ECO:0000256" key="10">
    <source>
        <dbReference type="ARBA" id="ARBA00023136"/>
    </source>
</evidence>
<keyword evidence="6 12" id="KW-0812">Transmembrane</keyword>
<evidence type="ECO:0000256" key="8">
    <source>
        <dbReference type="ARBA" id="ARBA00022824"/>
    </source>
</evidence>
<evidence type="ECO:0000313" key="17">
    <source>
        <dbReference type="EMBL" id="KAJ3655134.1"/>
    </source>
</evidence>
<evidence type="ECO:0000256" key="5">
    <source>
        <dbReference type="ARBA" id="ARBA00017612"/>
    </source>
</evidence>
<feature type="domain" description="Ribophorin II N-terminal" evidence="13">
    <location>
        <begin position="27"/>
        <end position="264"/>
    </location>
</feature>
<keyword evidence="8 12" id="KW-0256">Endoplasmic reticulum</keyword>
<evidence type="ECO:0000259" key="14">
    <source>
        <dbReference type="Pfam" id="PF23860"/>
    </source>
</evidence>
<evidence type="ECO:0000259" key="16">
    <source>
        <dbReference type="Pfam" id="PF25147"/>
    </source>
</evidence>
<dbReference type="InterPro" id="IPR056790">
    <property type="entry name" value="Ribophorin_II_C"/>
</dbReference>
<reference evidence="17" key="1">
    <citation type="journal article" date="2023" name="G3 (Bethesda)">
        <title>Whole genome assemblies of Zophobas morio and Tenebrio molitor.</title>
        <authorList>
            <person name="Kaur S."/>
            <person name="Stinson S.A."/>
            <person name="diCenzo G.C."/>
        </authorList>
    </citation>
    <scope>NUCLEOTIDE SEQUENCE</scope>
    <source>
        <strain evidence="17">QUZm001</strain>
    </source>
</reference>
<dbReference type="PANTHER" id="PTHR12640:SF0">
    <property type="entry name" value="DOLICHYL-DIPHOSPHOOLIGOSACCHARIDE--PROTEIN GLYCOSYLTRANSFERASE SUBUNIT 2"/>
    <property type="match status" value="1"/>
</dbReference>
<dbReference type="Pfam" id="PF25147">
    <property type="entry name" value="Ribophorin_II_C"/>
    <property type="match status" value="1"/>
</dbReference>
<proteinExistence type="inferred from homology"/>
<evidence type="ECO:0000256" key="12">
    <source>
        <dbReference type="RuleBase" id="RU366029"/>
    </source>
</evidence>
<comment type="caution">
    <text evidence="17">The sequence shown here is derived from an EMBL/GenBank/DDBJ whole genome shotgun (WGS) entry which is preliminary data.</text>
</comment>
<dbReference type="InterPro" id="IPR055373">
    <property type="entry name" value="Ribophorin_II_N"/>
</dbReference>
<feature type="transmembrane region" description="Helical" evidence="12">
    <location>
        <begin position="501"/>
        <end position="522"/>
    </location>
</feature>
<dbReference type="InterPro" id="IPR008814">
    <property type="entry name" value="Swp1"/>
</dbReference>
<dbReference type="InterPro" id="IPR055374">
    <property type="entry name" value="Ribophorin_II_3rd"/>
</dbReference>
<evidence type="ECO:0000256" key="6">
    <source>
        <dbReference type="ARBA" id="ARBA00022692"/>
    </source>
</evidence>
<sequence length="589" mass="64181">MFSRFVFLLALVTVYFSTTHASIGGYICPSDKKKLFAVLVKALINEEGDFSTPYYGVKGFKLLNEQLPTVLVKDNCAHIKQFYKPDSSPEENFQALTAWNLLGCTGKLQTDATVTHLRTILENTKASTAEIRYAAEALKLLNIAIPNGQKVAQIIQSRLKEDDSLQSLGHALHAAALLGTAGNFILDRIEEVVVQADEVDGKLLQWEGGLTTTSLLITGLLRIPGARPLTAEQAEKLAAYLLTRRTVQTSKGALALIEAATSLAVSDVTPVSISIIDILGRPLKTPPSPVVAQSATRITDDVVVLSKQPLSPGANPVEFVLPLRLEPGQYRIALSAGTHSTTLTVRVLGPVTIEWVQIGLSDADGSAAPRLTKLQHPSKLPAALHADSSQHLTLKLSISRVIHQAFLRLYSGKKEIIFVAEPDSSKLYKIDVNLASELAHSGTFEMELILGDSVMSNPLRWTLGTLEANLNIAEPQKKSVRGPKPEIKHLFRPAEKRPPEAVSLLFTGLTAAPLVLLLILWLKIGINFGNFTTLSIPFHLGFGGILYLFALFWWKLDMFTTCAWLIPIGGFTFLAGQKLLSQIAKQKKP</sequence>
<dbReference type="GO" id="GO:0006487">
    <property type="term" value="P:protein N-linked glycosylation"/>
    <property type="evidence" value="ECO:0007669"/>
    <property type="project" value="UniProtKB-UniRule"/>
</dbReference>
<dbReference type="Proteomes" id="UP001168821">
    <property type="component" value="Unassembled WGS sequence"/>
</dbReference>
<name>A0AA38MGR6_9CUCU</name>
<feature type="domain" description="Ribophorin II C-terminal" evidence="16">
    <location>
        <begin position="491"/>
        <end position="587"/>
    </location>
</feature>
<keyword evidence="9 12" id="KW-1133">Transmembrane helix</keyword>
<feature type="domain" description="Ribophorin II third" evidence="14">
    <location>
        <begin position="355"/>
        <end position="467"/>
    </location>
</feature>
<feature type="chain" id="PRO_5041482727" description="Dolichyl-diphosphooligosaccharide--protein glycosyltransferase subunit 2" evidence="12">
    <location>
        <begin position="22"/>
        <end position="589"/>
    </location>
</feature>
<evidence type="ECO:0000256" key="7">
    <source>
        <dbReference type="ARBA" id="ARBA00022729"/>
    </source>
</evidence>
<feature type="transmembrane region" description="Helical" evidence="12">
    <location>
        <begin position="534"/>
        <end position="552"/>
    </location>
</feature>
<evidence type="ECO:0000259" key="13">
    <source>
        <dbReference type="Pfam" id="PF05817"/>
    </source>
</evidence>
<evidence type="ECO:0000256" key="1">
    <source>
        <dbReference type="ARBA" id="ARBA00002791"/>
    </source>
</evidence>
<feature type="signal peptide" evidence="12">
    <location>
        <begin position="1"/>
        <end position="21"/>
    </location>
</feature>
<feature type="transmembrane region" description="Helical" evidence="12">
    <location>
        <begin position="558"/>
        <end position="580"/>
    </location>
</feature>
<accession>A0AA38MGR6</accession>
<evidence type="ECO:0000256" key="11">
    <source>
        <dbReference type="ARBA" id="ARBA00046750"/>
    </source>
</evidence>
<feature type="domain" description="Ribophorin II second" evidence="15">
    <location>
        <begin position="266"/>
        <end position="347"/>
    </location>
</feature>
<dbReference type="EMBL" id="JALNTZ010000004">
    <property type="protein sequence ID" value="KAJ3655134.1"/>
    <property type="molecule type" value="Genomic_DNA"/>
</dbReference>
<dbReference type="GO" id="GO:0008250">
    <property type="term" value="C:oligosaccharyltransferase complex"/>
    <property type="evidence" value="ECO:0007669"/>
    <property type="project" value="UniProtKB-UniRule"/>
</dbReference>
<evidence type="ECO:0000256" key="2">
    <source>
        <dbReference type="ARBA" id="ARBA00004477"/>
    </source>
</evidence>
<dbReference type="PANTHER" id="PTHR12640">
    <property type="entry name" value="RIBOPHORIN II"/>
    <property type="match status" value="1"/>
</dbReference>
<evidence type="ECO:0000313" key="18">
    <source>
        <dbReference type="Proteomes" id="UP001168821"/>
    </source>
</evidence>
<comment type="similarity">
    <text evidence="4 12">Belongs to the SWP1 family.</text>
</comment>
<evidence type="ECO:0000256" key="3">
    <source>
        <dbReference type="ARBA" id="ARBA00004922"/>
    </source>
</evidence>